<gene>
    <name evidence="1" type="ORF">NA57DRAFT_56788</name>
</gene>
<reference evidence="1" key="1">
    <citation type="journal article" date="2020" name="Stud. Mycol.">
        <title>101 Dothideomycetes genomes: a test case for predicting lifestyles and emergence of pathogens.</title>
        <authorList>
            <person name="Haridas S."/>
            <person name="Albert R."/>
            <person name="Binder M."/>
            <person name="Bloem J."/>
            <person name="Labutti K."/>
            <person name="Salamov A."/>
            <person name="Andreopoulos B."/>
            <person name="Baker S."/>
            <person name="Barry K."/>
            <person name="Bills G."/>
            <person name="Bluhm B."/>
            <person name="Cannon C."/>
            <person name="Castanera R."/>
            <person name="Culley D."/>
            <person name="Daum C."/>
            <person name="Ezra D."/>
            <person name="Gonzalez J."/>
            <person name="Henrissat B."/>
            <person name="Kuo A."/>
            <person name="Liang C."/>
            <person name="Lipzen A."/>
            <person name="Lutzoni F."/>
            <person name="Magnuson J."/>
            <person name="Mondo S."/>
            <person name="Nolan M."/>
            <person name="Ohm R."/>
            <person name="Pangilinan J."/>
            <person name="Park H.-J."/>
            <person name="Ramirez L."/>
            <person name="Alfaro M."/>
            <person name="Sun H."/>
            <person name="Tritt A."/>
            <person name="Yoshinaga Y."/>
            <person name="Zwiers L.-H."/>
            <person name="Turgeon B."/>
            <person name="Goodwin S."/>
            <person name="Spatafora J."/>
            <person name="Crous P."/>
            <person name="Grigoriev I."/>
        </authorList>
    </citation>
    <scope>NUCLEOTIDE SEQUENCE</scope>
    <source>
        <strain evidence="1">CBS 133067</strain>
    </source>
</reference>
<organism evidence="1 2">
    <name type="scientific">Rhizodiscina lignyota</name>
    <dbReference type="NCBI Taxonomy" id="1504668"/>
    <lineage>
        <taxon>Eukaryota</taxon>
        <taxon>Fungi</taxon>
        <taxon>Dikarya</taxon>
        <taxon>Ascomycota</taxon>
        <taxon>Pezizomycotina</taxon>
        <taxon>Dothideomycetes</taxon>
        <taxon>Pleosporomycetidae</taxon>
        <taxon>Aulographales</taxon>
        <taxon>Rhizodiscinaceae</taxon>
        <taxon>Rhizodiscina</taxon>
    </lineage>
</organism>
<evidence type="ECO:0000313" key="2">
    <source>
        <dbReference type="Proteomes" id="UP000799772"/>
    </source>
</evidence>
<proteinExistence type="predicted"/>
<dbReference type="Proteomes" id="UP000799772">
    <property type="component" value="Unassembled WGS sequence"/>
</dbReference>
<protein>
    <recommendedName>
        <fullName evidence="3">Heterokaryon incompatibility domain-containing protein</fullName>
    </recommendedName>
</protein>
<dbReference type="PANTHER" id="PTHR24148:SF73">
    <property type="entry name" value="HET DOMAIN PROTEIN (AFU_ORTHOLOGUE AFUA_8G01020)"/>
    <property type="match status" value="1"/>
</dbReference>
<keyword evidence="2" id="KW-1185">Reference proteome</keyword>
<accession>A0A9P4IC63</accession>
<comment type="caution">
    <text evidence="1">The sequence shown here is derived from an EMBL/GenBank/DDBJ whole genome shotgun (WGS) entry which is preliminary data.</text>
</comment>
<evidence type="ECO:0000313" key="1">
    <source>
        <dbReference type="EMBL" id="KAF2099171.1"/>
    </source>
</evidence>
<evidence type="ECO:0008006" key="3">
    <source>
        <dbReference type="Google" id="ProtNLM"/>
    </source>
</evidence>
<dbReference type="EMBL" id="ML978126">
    <property type="protein sequence ID" value="KAF2099171.1"/>
    <property type="molecule type" value="Genomic_DNA"/>
</dbReference>
<dbReference type="InterPro" id="IPR052895">
    <property type="entry name" value="HetReg/Transcr_Mod"/>
</dbReference>
<dbReference type="Pfam" id="PF26639">
    <property type="entry name" value="Het-6_barrel"/>
    <property type="match status" value="1"/>
</dbReference>
<dbReference type="AlphaFoldDB" id="A0A9P4IC63"/>
<name>A0A9P4IC63_9PEZI</name>
<dbReference type="PANTHER" id="PTHR24148">
    <property type="entry name" value="ANKYRIN REPEAT DOMAIN-CONTAINING PROTEIN 39 HOMOLOG-RELATED"/>
    <property type="match status" value="1"/>
</dbReference>
<dbReference type="OrthoDB" id="2157530at2759"/>
<sequence length="445" mass="50436">MKLFSDPEPYMLCGRETLYLNMKDIKVLAKIFLLTQAKDVERARFLNSRPRPKLVNLLSNLWIAESSDARDVIYGLLNLCSDGRDECLVLDYRNESTTESLYIKYGELCVQRNEIQEILYLAGIGYPRKLSIPSWSPDWTSIPTVPTLRKRHYNASGENQGNFMLVSSTMLSVSAVLVDNIIQIADKAFTSANFTYRSLPNMSTLAQSRIEVDSQNMAKSLPDEYDGGKHHGLQSRDEAFWRTLIGDTEALSSRTHSRTDCTTPTIQSPYNFELRYERPASPEYGRLFNTECALRDQRLSSLTPKSNPAKSKSLWARAQCESKEDPDLVAAWRRGYQKVPDNPAVILDSDMRFTDAFVTCASGRKFAITENPVTGRKRMALVPPEAQVGDNVYVIHGMEVPFVMRRSTNPFPEYWLKMVGECFVHGIMDGEAVHNGAVTELIYVY</sequence>